<dbReference type="InterPro" id="IPR036390">
    <property type="entry name" value="WH_DNA-bd_sf"/>
</dbReference>
<dbReference type="GO" id="GO:0003700">
    <property type="term" value="F:DNA-binding transcription factor activity"/>
    <property type="evidence" value="ECO:0007669"/>
    <property type="project" value="InterPro"/>
</dbReference>
<reference evidence="5 6" key="1">
    <citation type="submission" date="2015-04" db="EMBL/GenBank/DDBJ databases">
        <title>Draft genome sequence of bacteremic isolate Catabacter hongkongensis type strain HKU16T.</title>
        <authorList>
            <person name="Lau S.K."/>
            <person name="Teng J.L."/>
            <person name="Huang Y."/>
            <person name="Curreem S.O."/>
            <person name="Tsui S.K."/>
            <person name="Woo P.C."/>
        </authorList>
    </citation>
    <scope>NUCLEOTIDE SEQUENCE [LARGE SCALE GENOMIC DNA]</scope>
    <source>
        <strain evidence="5 6">HKU16</strain>
    </source>
</reference>
<evidence type="ECO:0000256" key="1">
    <source>
        <dbReference type="ARBA" id="ARBA00023015"/>
    </source>
</evidence>
<dbReference type="Gene3D" id="1.10.10.10">
    <property type="entry name" value="Winged helix-like DNA-binding domain superfamily/Winged helix DNA-binding domain"/>
    <property type="match status" value="1"/>
</dbReference>
<dbReference type="Pfam" id="PF12802">
    <property type="entry name" value="MarR_2"/>
    <property type="match status" value="1"/>
</dbReference>
<organism evidence="5 6">
    <name type="scientific">Christensenella hongkongensis</name>
    <dbReference type="NCBI Taxonomy" id="270498"/>
    <lineage>
        <taxon>Bacteria</taxon>
        <taxon>Bacillati</taxon>
        <taxon>Bacillota</taxon>
        <taxon>Clostridia</taxon>
        <taxon>Christensenellales</taxon>
        <taxon>Christensenellaceae</taxon>
        <taxon>Christensenella</taxon>
    </lineage>
</organism>
<dbReference type="PROSITE" id="PS50995">
    <property type="entry name" value="HTH_MARR_2"/>
    <property type="match status" value="1"/>
</dbReference>
<comment type="caution">
    <text evidence="5">The sequence shown here is derived from an EMBL/GenBank/DDBJ whole genome shotgun (WGS) entry which is preliminary data.</text>
</comment>
<name>A0A0M2NB49_9FIRM</name>
<dbReference type="RefSeq" id="WP_052740602.1">
    <property type="nucleotide sequence ID" value="NZ_JAXDTA010000146.1"/>
</dbReference>
<dbReference type="Proteomes" id="UP000034076">
    <property type="component" value="Unassembled WGS sequence"/>
</dbReference>
<dbReference type="InterPro" id="IPR000835">
    <property type="entry name" value="HTH_MarR-typ"/>
</dbReference>
<dbReference type="PANTHER" id="PTHR42756">
    <property type="entry name" value="TRANSCRIPTIONAL REGULATOR, MARR"/>
    <property type="match status" value="1"/>
</dbReference>
<gene>
    <name evidence="5" type="ORF">CHK_2749</name>
</gene>
<evidence type="ECO:0000259" key="4">
    <source>
        <dbReference type="PROSITE" id="PS50995"/>
    </source>
</evidence>
<accession>A0A0M2NB49</accession>
<keyword evidence="6" id="KW-1185">Reference proteome</keyword>
<dbReference type="SMART" id="SM00347">
    <property type="entry name" value="HTH_MARR"/>
    <property type="match status" value="1"/>
</dbReference>
<evidence type="ECO:0000313" key="6">
    <source>
        <dbReference type="Proteomes" id="UP000034076"/>
    </source>
</evidence>
<dbReference type="InterPro" id="IPR036388">
    <property type="entry name" value="WH-like_DNA-bd_sf"/>
</dbReference>
<evidence type="ECO:0000256" key="2">
    <source>
        <dbReference type="ARBA" id="ARBA00023125"/>
    </source>
</evidence>
<protein>
    <submittedName>
        <fullName evidence="5">Transcriptional regulator, MarR family</fullName>
    </submittedName>
</protein>
<keyword evidence="2" id="KW-0238">DNA-binding</keyword>
<dbReference type="EMBL" id="LAYJ01000123">
    <property type="protein sequence ID" value="KKI49729.1"/>
    <property type="molecule type" value="Genomic_DNA"/>
</dbReference>
<feature type="domain" description="HTH marR-type" evidence="4">
    <location>
        <begin position="4"/>
        <end position="145"/>
    </location>
</feature>
<dbReference type="SUPFAM" id="SSF46785">
    <property type="entry name" value="Winged helix' DNA-binding domain"/>
    <property type="match status" value="1"/>
</dbReference>
<evidence type="ECO:0000313" key="5">
    <source>
        <dbReference type="EMBL" id="KKI49729.1"/>
    </source>
</evidence>
<dbReference type="GO" id="GO:0003677">
    <property type="term" value="F:DNA binding"/>
    <property type="evidence" value="ECO:0007669"/>
    <property type="project" value="UniProtKB-KW"/>
</dbReference>
<evidence type="ECO:0000256" key="3">
    <source>
        <dbReference type="ARBA" id="ARBA00023163"/>
    </source>
</evidence>
<keyword evidence="1" id="KW-0805">Transcription regulation</keyword>
<dbReference type="PANTHER" id="PTHR42756:SF1">
    <property type="entry name" value="TRANSCRIPTIONAL REPRESSOR OF EMRAB OPERON"/>
    <property type="match status" value="1"/>
</dbReference>
<sequence>MNDYVKLSSLMERVIHKYNQWESKKRTYGTSVPLSRAEIHTIAAVGDHPNINITTLAVVLGITKGAASQMIYKLVDKGAVEKRVSPDSDSEVVLNLTEQGQINYEMHREYHRQTNDEILIMLRDIPQPLYDQLTELLSVFERSIDKRLNE</sequence>
<dbReference type="AlphaFoldDB" id="A0A0M2NB49"/>
<keyword evidence="3" id="KW-0804">Transcription</keyword>
<proteinExistence type="predicted"/>
<dbReference type="OrthoDB" id="34291at2"/>